<keyword evidence="2" id="KW-0934">Plastid</keyword>
<sequence>MTKSFKRINLCFSVLRYLLNVTMIKTLDCKIFLNYLQSAGVDVFFINITTSFFISLVLSLQLVKEFLYLNAGHLVSSILAISFIRELSPVLTSIIIICKVGSLFTSEIGTMVITEQIDALFILGINPICYLIYPRVLALILMFPILNLFSLFTSFFSSAFICFFLYNIDPHFFL</sequence>
<dbReference type="AlphaFoldDB" id="A0A8E6NSX9"/>
<dbReference type="EMBL" id="MW810349">
    <property type="protein sequence ID" value="QVQ56685.1"/>
    <property type="molecule type" value="Genomic_DNA"/>
</dbReference>
<organism evidence="2">
    <name type="scientific">Erythrocystis saccata</name>
    <dbReference type="NCBI Taxonomy" id="2822695"/>
    <lineage>
        <taxon>Eukaryota</taxon>
        <taxon>Rhodophyta</taxon>
        <taxon>Florideophyceae</taxon>
        <taxon>Rhodymeniophycidae</taxon>
        <taxon>Ceramiales</taxon>
        <taxon>Rhodomelaceae</taxon>
        <taxon>Erythrocystis</taxon>
    </lineage>
</organism>
<keyword evidence="1" id="KW-0812">Transmembrane</keyword>
<geneLocation type="chloroplast" evidence="2"/>
<feature type="transmembrane region" description="Helical" evidence="1">
    <location>
        <begin position="67"/>
        <end position="84"/>
    </location>
</feature>
<reference evidence="2" key="1">
    <citation type="submission" date="2021-03" db="EMBL/GenBank/DDBJ databases">
        <title>Transfer of the hemiparasitic marine red alga Erythrocystis saccata (Rhodomelaceae, Rhodophyta) to the tribe Streblocladieae inferred from organellar genome analysis.</title>
        <authorList>
            <person name="Hughey J.R."/>
        </authorList>
    </citation>
    <scope>NUCLEOTIDE SEQUENCE</scope>
</reference>
<dbReference type="Pfam" id="PF02405">
    <property type="entry name" value="MlaE"/>
    <property type="match status" value="1"/>
</dbReference>
<feature type="transmembrane region" description="Helical" evidence="1">
    <location>
        <begin position="39"/>
        <end position="60"/>
    </location>
</feature>
<evidence type="ECO:0000256" key="1">
    <source>
        <dbReference type="SAM" id="Phobius"/>
    </source>
</evidence>
<keyword evidence="2" id="KW-0150">Chloroplast</keyword>
<dbReference type="InterPro" id="IPR030802">
    <property type="entry name" value="Permease_MalE"/>
</dbReference>
<evidence type="ECO:0000313" key="2">
    <source>
        <dbReference type="EMBL" id="QVQ56685.1"/>
    </source>
</evidence>
<dbReference type="PANTHER" id="PTHR30188">
    <property type="entry name" value="ABC TRANSPORTER PERMEASE PROTEIN-RELATED"/>
    <property type="match status" value="1"/>
</dbReference>
<proteinExistence type="predicted"/>
<dbReference type="GO" id="GO:0043190">
    <property type="term" value="C:ATP-binding cassette (ABC) transporter complex"/>
    <property type="evidence" value="ECO:0007669"/>
    <property type="project" value="InterPro"/>
</dbReference>
<name>A0A8E6NSX9_9FLOR</name>
<dbReference type="PANTHER" id="PTHR30188:SF4">
    <property type="entry name" value="PROTEIN TRIGALACTOSYLDIACYLGLYCEROL 1, CHLOROPLASTIC"/>
    <property type="match status" value="1"/>
</dbReference>
<feature type="transmembrane region" description="Helical" evidence="1">
    <location>
        <begin position="90"/>
        <end position="113"/>
    </location>
</feature>
<feature type="transmembrane region" description="Helical" evidence="1">
    <location>
        <begin position="149"/>
        <end position="168"/>
    </location>
</feature>
<keyword evidence="1" id="KW-1133">Transmembrane helix</keyword>
<dbReference type="GO" id="GO:0005548">
    <property type="term" value="F:phospholipid transporter activity"/>
    <property type="evidence" value="ECO:0007669"/>
    <property type="project" value="TreeGrafter"/>
</dbReference>
<protein>
    <submittedName>
        <fullName evidence="2">Uncharacterized protein</fullName>
    </submittedName>
</protein>
<feature type="transmembrane region" description="Helical" evidence="1">
    <location>
        <begin position="120"/>
        <end position="143"/>
    </location>
</feature>
<accession>A0A8E6NSX9</accession>
<gene>
    <name evidence="2" type="primary">ycf63</name>
</gene>
<keyword evidence="1" id="KW-0472">Membrane</keyword>